<feature type="domain" description="Rieske" evidence="5">
    <location>
        <begin position="21"/>
        <end position="116"/>
    </location>
</feature>
<reference evidence="6 7" key="1">
    <citation type="journal article" date="2015" name="Int. J. Syst. Evol. Microbiol.">
        <title>Sphingomonas hengshuiensis sp. nov., isolated from lake wetland.</title>
        <authorList>
            <person name="Wei S."/>
            <person name="Wang T."/>
            <person name="Liu H."/>
            <person name="Zhang C."/>
            <person name="Guo J."/>
            <person name="Wang Q."/>
            <person name="Liang K."/>
            <person name="Zhang Z."/>
        </authorList>
    </citation>
    <scope>NUCLEOTIDE SEQUENCE [LARGE SCALE GENOMIC DNA]</scope>
    <source>
        <strain evidence="6 7">WHSC-8</strain>
    </source>
</reference>
<dbReference type="PANTHER" id="PTHR40261:SF1">
    <property type="entry name" value="RIESKE DOMAIN-CONTAINING PROTEIN"/>
    <property type="match status" value="1"/>
</dbReference>
<dbReference type="PROSITE" id="PS51296">
    <property type="entry name" value="RIESKE"/>
    <property type="match status" value="1"/>
</dbReference>
<evidence type="ECO:0000259" key="5">
    <source>
        <dbReference type="PROSITE" id="PS51296"/>
    </source>
</evidence>
<keyword evidence="4" id="KW-0411">Iron-sulfur</keyword>
<protein>
    <submittedName>
        <fullName evidence="6">(2Fe-2S)-binding protein</fullName>
    </submittedName>
</protein>
<evidence type="ECO:0000256" key="2">
    <source>
        <dbReference type="ARBA" id="ARBA00022723"/>
    </source>
</evidence>
<evidence type="ECO:0000313" key="7">
    <source>
        <dbReference type="Proteomes" id="UP000032300"/>
    </source>
</evidence>
<dbReference type="AlphaFoldDB" id="A0A7U4J9G0"/>
<keyword evidence="7" id="KW-1185">Reference proteome</keyword>
<sequence length="134" mass="14693">MTMGLYAICELNDIPSMRARGFVLARRHEDGAVRPWLVFVIRWGRNVVGYENRCPHEGVHLDWERGQFLDGNGTRILCGKHGALFDLGTGECVEGPCVGARLTPVALVVDDGDICVSGVVLEEDEEYDSGCGVE</sequence>
<dbReference type="InterPro" id="IPR036922">
    <property type="entry name" value="Rieske_2Fe-2S_sf"/>
</dbReference>
<reference evidence="6 7" key="2">
    <citation type="submission" date="2015-02" db="EMBL/GenBank/DDBJ databases">
        <title>The complete genome of Sphingomonas hengshuiensis sp. WHSC-8 isolated from soil of Hengshui Lake.</title>
        <authorList>
            <person name="Wei S."/>
            <person name="Guo J."/>
            <person name="Su C."/>
            <person name="Wu R."/>
            <person name="Zhang Z."/>
            <person name="Liang K."/>
            <person name="Li H."/>
            <person name="Wang T."/>
            <person name="Liu H."/>
            <person name="Zhang C."/>
            <person name="Li Z."/>
            <person name="Wang Q."/>
            <person name="Meng J."/>
        </authorList>
    </citation>
    <scope>NUCLEOTIDE SEQUENCE [LARGE SCALE GENOMIC DNA]</scope>
    <source>
        <strain evidence="6 7">WHSC-8</strain>
    </source>
</reference>
<dbReference type="InterPro" id="IPR017941">
    <property type="entry name" value="Rieske_2Fe-2S"/>
</dbReference>
<evidence type="ECO:0000256" key="4">
    <source>
        <dbReference type="ARBA" id="ARBA00023014"/>
    </source>
</evidence>
<organism evidence="6 7">
    <name type="scientific">Sphingomonas hengshuiensis</name>
    <dbReference type="NCBI Taxonomy" id="1609977"/>
    <lineage>
        <taxon>Bacteria</taxon>
        <taxon>Pseudomonadati</taxon>
        <taxon>Pseudomonadota</taxon>
        <taxon>Alphaproteobacteria</taxon>
        <taxon>Sphingomonadales</taxon>
        <taxon>Sphingomonadaceae</taxon>
        <taxon>Sphingomonas</taxon>
    </lineage>
</organism>
<dbReference type="Gene3D" id="2.102.10.10">
    <property type="entry name" value="Rieske [2Fe-2S] iron-sulphur domain"/>
    <property type="match status" value="1"/>
</dbReference>
<gene>
    <name evidence="6" type="ORF">TS85_14300</name>
</gene>
<dbReference type="GO" id="GO:0046872">
    <property type="term" value="F:metal ion binding"/>
    <property type="evidence" value="ECO:0007669"/>
    <property type="project" value="UniProtKB-KW"/>
</dbReference>
<proteinExistence type="predicted"/>
<keyword evidence="3" id="KW-0408">Iron</keyword>
<dbReference type="GO" id="GO:0051537">
    <property type="term" value="F:2 iron, 2 sulfur cluster binding"/>
    <property type="evidence" value="ECO:0007669"/>
    <property type="project" value="UniProtKB-KW"/>
</dbReference>
<keyword evidence="1" id="KW-0001">2Fe-2S</keyword>
<accession>A0A7U4J9G0</accession>
<dbReference type="EMBL" id="CP010836">
    <property type="protein sequence ID" value="AJP72693.1"/>
    <property type="molecule type" value="Genomic_DNA"/>
</dbReference>
<keyword evidence="2" id="KW-0479">Metal-binding</keyword>
<dbReference type="SUPFAM" id="SSF50022">
    <property type="entry name" value="ISP domain"/>
    <property type="match status" value="1"/>
</dbReference>
<name>A0A7U4J9G0_9SPHN</name>
<dbReference type="Proteomes" id="UP000032300">
    <property type="component" value="Chromosome"/>
</dbReference>
<evidence type="ECO:0000256" key="1">
    <source>
        <dbReference type="ARBA" id="ARBA00022714"/>
    </source>
</evidence>
<evidence type="ECO:0000313" key="6">
    <source>
        <dbReference type="EMBL" id="AJP72693.1"/>
    </source>
</evidence>
<evidence type="ECO:0000256" key="3">
    <source>
        <dbReference type="ARBA" id="ARBA00023004"/>
    </source>
</evidence>
<dbReference type="PANTHER" id="PTHR40261">
    <property type="match status" value="1"/>
</dbReference>
<dbReference type="Pfam" id="PF00355">
    <property type="entry name" value="Rieske"/>
    <property type="match status" value="1"/>
</dbReference>
<dbReference type="KEGG" id="sphi:TS85_14300"/>
<dbReference type="CDD" id="cd03467">
    <property type="entry name" value="Rieske"/>
    <property type="match status" value="1"/>
</dbReference>